<dbReference type="PANTHER" id="PTHR22930:SF289">
    <property type="entry name" value="DDE TNP4 DOMAIN-CONTAINING PROTEIN-RELATED"/>
    <property type="match status" value="1"/>
</dbReference>
<dbReference type="InterPro" id="IPR027806">
    <property type="entry name" value="HARBI1_dom"/>
</dbReference>
<dbReference type="InterPro" id="IPR026103">
    <property type="entry name" value="HARBI1_animal"/>
</dbReference>
<feature type="region of interest" description="Disordered" evidence="13">
    <location>
        <begin position="306"/>
        <end position="331"/>
    </location>
</feature>
<comment type="subcellular location">
    <subcellularLocation>
        <location evidence="3">Cytoplasm</location>
    </subcellularLocation>
    <subcellularLocation>
        <location evidence="2">Nucleus</location>
    </subcellularLocation>
</comment>
<dbReference type="Proteomes" id="UP000494106">
    <property type="component" value="Unassembled WGS sequence"/>
</dbReference>
<comment type="similarity">
    <text evidence="4">Belongs to the HARBI1 family.</text>
</comment>
<evidence type="ECO:0000259" key="14">
    <source>
        <dbReference type="Pfam" id="PF13359"/>
    </source>
</evidence>
<evidence type="ECO:0000313" key="15">
    <source>
        <dbReference type="EMBL" id="CAB3222835.1"/>
    </source>
</evidence>
<dbReference type="GO" id="GO:0046872">
    <property type="term" value="F:metal ion binding"/>
    <property type="evidence" value="ECO:0007669"/>
    <property type="project" value="UniProtKB-KW"/>
</dbReference>
<evidence type="ECO:0000256" key="12">
    <source>
        <dbReference type="ARBA" id="ARBA00045850"/>
    </source>
</evidence>
<keyword evidence="7" id="KW-0540">Nuclease</keyword>
<name>A0A8S0YXT8_ARCPL</name>
<gene>
    <name evidence="15" type="ORF">APLA_LOCUS1308</name>
</gene>
<dbReference type="GO" id="GO:0004518">
    <property type="term" value="F:nuclease activity"/>
    <property type="evidence" value="ECO:0007669"/>
    <property type="project" value="UniProtKB-KW"/>
</dbReference>
<keyword evidence="16" id="KW-1185">Reference proteome</keyword>
<evidence type="ECO:0000256" key="13">
    <source>
        <dbReference type="SAM" id="MobiDB-lite"/>
    </source>
</evidence>
<evidence type="ECO:0000256" key="6">
    <source>
        <dbReference type="ARBA" id="ARBA00022490"/>
    </source>
</evidence>
<feature type="domain" description="DDE Tnp4" evidence="14">
    <location>
        <begin position="144"/>
        <end position="298"/>
    </location>
</feature>
<keyword evidence="8" id="KW-0479">Metal-binding</keyword>
<evidence type="ECO:0000256" key="9">
    <source>
        <dbReference type="ARBA" id="ARBA00022801"/>
    </source>
</evidence>
<dbReference type="GO" id="GO:0016787">
    <property type="term" value="F:hydrolase activity"/>
    <property type="evidence" value="ECO:0007669"/>
    <property type="project" value="UniProtKB-KW"/>
</dbReference>
<evidence type="ECO:0000256" key="3">
    <source>
        <dbReference type="ARBA" id="ARBA00004496"/>
    </source>
</evidence>
<evidence type="ECO:0000313" key="16">
    <source>
        <dbReference type="Proteomes" id="UP000494106"/>
    </source>
</evidence>
<dbReference type="OrthoDB" id="7434799at2759"/>
<evidence type="ECO:0000256" key="4">
    <source>
        <dbReference type="ARBA" id="ARBA00006958"/>
    </source>
</evidence>
<sequence>MLYWKTFAPTNDDEPESLDFTRTNLVLQLFLAPYKRNVKFVDKSTFEALCQEIRHKTLLKGTTEIPLKVKVLCALSFLATGSYQRIVGVTQHLAQRTASRCIRQVVDALNHPAVMAKWIEFHHTHTSQQEFQRRFGLPGVIGCIDCTHVALVKPNVEEHLFYNRKGYHSLNVQMICDSNLRILNVNAKFGGATHDLHIWSSSRVESYMRELHQNNEQVWLLGDSGYPQRPWLMTPILNAVGGSREERYTQKHVQACNCIERSFGLLKARWRCLLRDRALHYHPHVASSITMACCVLHNIALQAGLPPPQPHPAAHDNGDDITMQDPTPAATVGNQSEVLQGRAMLTSLLNRL</sequence>
<evidence type="ECO:0000256" key="11">
    <source>
        <dbReference type="ARBA" id="ARBA00030126"/>
    </source>
</evidence>
<reference evidence="15 16" key="1">
    <citation type="submission" date="2020-04" db="EMBL/GenBank/DDBJ databases">
        <authorList>
            <person name="Wallbank WR R."/>
            <person name="Pardo Diaz C."/>
            <person name="Kozak K."/>
            <person name="Martin S."/>
            <person name="Jiggins C."/>
            <person name="Moest M."/>
            <person name="Warren A I."/>
            <person name="Byers J.R.P. K."/>
            <person name="Montejo-Kovacevich G."/>
            <person name="Yen C E."/>
        </authorList>
    </citation>
    <scope>NUCLEOTIDE SEQUENCE [LARGE SCALE GENOMIC DNA]</scope>
</reference>
<evidence type="ECO:0000256" key="10">
    <source>
        <dbReference type="ARBA" id="ARBA00023242"/>
    </source>
</evidence>
<comment type="function">
    <text evidence="12">Transposase-derived protein that may have nuclease activity. Does not have transposase activity.</text>
</comment>
<accession>A0A8S0YXT8</accession>
<dbReference type="PRINTS" id="PR02086">
    <property type="entry name" value="PUTNUCHARBI1"/>
</dbReference>
<dbReference type="GO" id="GO:0005737">
    <property type="term" value="C:cytoplasm"/>
    <property type="evidence" value="ECO:0007669"/>
    <property type="project" value="UniProtKB-SubCell"/>
</dbReference>
<dbReference type="AlphaFoldDB" id="A0A8S0YXT8"/>
<dbReference type="EMBL" id="CADEBC010000100">
    <property type="protein sequence ID" value="CAB3222835.1"/>
    <property type="molecule type" value="Genomic_DNA"/>
</dbReference>
<evidence type="ECO:0000256" key="7">
    <source>
        <dbReference type="ARBA" id="ARBA00022722"/>
    </source>
</evidence>
<dbReference type="InterPro" id="IPR045249">
    <property type="entry name" value="HARBI1-like"/>
</dbReference>
<comment type="caution">
    <text evidence="15">The sequence shown here is derived from an EMBL/GenBank/DDBJ whole genome shotgun (WGS) entry which is preliminary data.</text>
</comment>
<comment type="cofactor">
    <cofactor evidence="1">
        <name>a divalent metal cation</name>
        <dbReference type="ChEBI" id="CHEBI:60240"/>
    </cofactor>
</comment>
<organism evidence="15 16">
    <name type="scientific">Arctia plantaginis</name>
    <name type="common">Wood tiger moth</name>
    <name type="synonym">Phalaena plantaginis</name>
    <dbReference type="NCBI Taxonomy" id="874455"/>
    <lineage>
        <taxon>Eukaryota</taxon>
        <taxon>Metazoa</taxon>
        <taxon>Ecdysozoa</taxon>
        <taxon>Arthropoda</taxon>
        <taxon>Hexapoda</taxon>
        <taxon>Insecta</taxon>
        <taxon>Pterygota</taxon>
        <taxon>Neoptera</taxon>
        <taxon>Endopterygota</taxon>
        <taxon>Lepidoptera</taxon>
        <taxon>Glossata</taxon>
        <taxon>Ditrysia</taxon>
        <taxon>Noctuoidea</taxon>
        <taxon>Erebidae</taxon>
        <taxon>Arctiinae</taxon>
        <taxon>Arctia</taxon>
    </lineage>
</organism>
<dbReference type="GO" id="GO:0005634">
    <property type="term" value="C:nucleus"/>
    <property type="evidence" value="ECO:0007669"/>
    <property type="project" value="UniProtKB-SubCell"/>
</dbReference>
<keyword evidence="6" id="KW-0963">Cytoplasm</keyword>
<evidence type="ECO:0000256" key="1">
    <source>
        <dbReference type="ARBA" id="ARBA00001968"/>
    </source>
</evidence>
<dbReference type="Pfam" id="PF13359">
    <property type="entry name" value="DDE_Tnp_4"/>
    <property type="match status" value="1"/>
</dbReference>
<keyword evidence="9" id="KW-0378">Hydrolase</keyword>
<evidence type="ECO:0000256" key="2">
    <source>
        <dbReference type="ARBA" id="ARBA00004123"/>
    </source>
</evidence>
<evidence type="ECO:0000256" key="8">
    <source>
        <dbReference type="ARBA" id="ARBA00022723"/>
    </source>
</evidence>
<protein>
    <recommendedName>
        <fullName evidence="5">Putative nuclease HARBI1</fullName>
    </recommendedName>
    <alternativeName>
        <fullName evidence="11">Harbinger transposase-derived nuclease</fullName>
    </alternativeName>
</protein>
<dbReference type="PANTHER" id="PTHR22930">
    <property type="match status" value="1"/>
</dbReference>
<evidence type="ECO:0000256" key="5">
    <source>
        <dbReference type="ARBA" id="ARBA00015519"/>
    </source>
</evidence>
<proteinExistence type="inferred from homology"/>
<keyword evidence="10" id="KW-0539">Nucleus</keyword>